<dbReference type="Gene3D" id="3.40.395.10">
    <property type="entry name" value="Adenoviral Proteinase, Chain A"/>
    <property type="match status" value="1"/>
</dbReference>
<dbReference type="InterPro" id="IPR003653">
    <property type="entry name" value="Peptidase_C48_C"/>
</dbReference>
<keyword evidence="2" id="KW-0645">Protease</keyword>
<name>A0A9P0F870_BEMTA</name>
<dbReference type="InterPro" id="IPR038765">
    <property type="entry name" value="Papain-like_cys_pep_sf"/>
</dbReference>
<reference evidence="6" key="1">
    <citation type="submission" date="2021-12" db="EMBL/GenBank/DDBJ databases">
        <authorList>
            <person name="King R."/>
        </authorList>
    </citation>
    <scope>NUCLEOTIDE SEQUENCE</scope>
</reference>
<dbReference type="Proteomes" id="UP001152759">
    <property type="component" value="Chromosome 6"/>
</dbReference>
<keyword evidence="7" id="KW-1185">Reference proteome</keyword>
<dbReference type="AlphaFoldDB" id="A0A9P0F870"/>
<dbReference type="EMBL" id="OU963867">
    <property type="protein sequence ID" value="CAH0391978.1"/>
    <property type="molecule type" value="Genomic_DNA"/>
</dbReference>
<sequence>MVIVEIKKSNRKSKRRNHRSKSGVNRFRARPQFPNRPTENSNYVRLVDSEPQPSIPGAQTLRGSNWLSCNVVNEFVKLVCDSAGLCRSIDSTLFIVLTDPKLGDRIFKWAECVRVSSGIRQYFLPICVEDHWSLLHVDVSKSTGSHVTSMSQTGNLRFLRTFLRFLSTCNTRQGKNVDFCNFETDIVETCLQPNLYDCGVYVCLLAFKISRGLDIGTALPEATSDLWRRRIYTCLREKSVRLLEKIFEK</sequence>
<evidence type="ECO:0000256" key="1">
    <source>
        <dbReference type="ARBA" id="ARBA00005234"/>
    </source>
</evidence>
<evidence type="ECO:0000313" key="7">
    <source>
        <dbReference type="Proteomes" id="UP001152759"/>
    </source>
</evidence>
<feature type="region of interest" description="Disordered" evidence="4">
    <location>
        <begin position="8"/>
        <end position="40"/>
    </location>
</feature>
<dbReference type="PROSITE" id="PS50600">
    <property type="entry name" value="ULP_PROTEASE"/>
    <property type="match status" value="1"/>
</dbReference>
<feature type="domain" description="Ubiquitin-like protease family profile" evidence="5">
    <location>
        <begin position="36"/>
        <end position="209"/>
    </location>
</feature>
<evidence type="ECO:0000256" key="3">
    <source>
        <dbReference type="ARBA" id="ARBA00022801"/>
    </source>
</evidence>
<gene>
    <name evidence="6" type="ORF">BEMITA_LOCUS10543</name>
</gene>
<evidence type="ECO:0000256" key="4">
    <source>
        <dbReference type="SAM" id="MobiDB-lite"/>
    </source>
</evidence>
<organism evidence="6 7">
    <name type="scientific">Bemisia tabaci</name>
    <name type="common">Sweetpotato whitefly</name>
    <name type="synonym">Aleurodes tabaci</name>
    <dbReference type="NCBI Taxonomy" id="7038"/>
    <lineage>
        <taxon>Eukaryota</taxon>
        <taxon>Metazoa</taxon>
        <taxon>Ecdysozoa</taxon>
        <taxon>Arthropoda</taxon>
        <taxon>Hexapoda</taxon>
        <taxon>Insecta</taxon>
        <taxon>Pterygota</taxon>
        <taxon>Neoptera</taxon>
        <taxon>Paraneoptera</taxon>
        <taxon>Hemiptera</taxon>
        <taxon>Sternorrhyncha</taxon>
        <taxon>Aleyrodoidea</taxon>
        <taxon>Aleyrodidae</taxon>
        <taxon>Aleyrodinae</taxon>
        <taxon>Bemisia</taxon>
    </lineage>
</organism>
<protein>
    <recommendedName>
        <fullName evidence="5">Ubiquitin-like protease family profile domain-containing protein</fullName>
    </recommendedName>
</protein>
<dbReference type="GO" id="GO:0008234">
    <property type="term" value="F:cysteine-type peptidase activity"/>
    <property type="evidence" value="ECO:0007669"/>
    <property type="project" value="InterPro"/>
</dbReference>
<evidence type="ECO:0000259" key="5">
    <source>
        <dbReference type="PROSITE" id="PS50600"/>
    </source>
</evidence>
<feature type="compositionally biased region" description="Basic residues" evidence="4">
    <location>
        <begin position="9"/>
        <end position="21"/>
    </location>
</feature>
<evidence type="ECO:0000256" key="2">
    <source>
        <dbReference type="ARBA" id="ARBA00022670"/>
    </source>
</evidence>
<dbReference type="Pfam" id="PF02902">
    <property type="entry name" value="Peptidase_C48"/>
    <property type="match status" value="1"/>
</dbReference>
<accession>A0A9P0F870</accession>
<evidence type="ECO:0000313" key="6">
    <source>
        <dbReference type="EMBL" id="CAH0391978.1"/>
    </source>
</evidence>
<dbReference type="SUPFAM" id="SSF54001">
    <property type="entry name" value="Cysteine proteinases"/>
    <property type="match status" value="1"/>
</dbReference>
<comment type="similarity">
    <text evidence="1">Belongs to the peptidase C48 family.</text>
</comment>
<dbReference type="GO" id="GO:0006508">
    <property type="term" value="P:proteolysis"/>
    <property type="evidence" value="ECO:0007669"/>
    <property type="project" value="UniProtKB-KW"/>
</dbReference>
<proteinExistence type="inferred from homology"/>
<keyword evidence="3" id="KW-0378">Hydrolase</keyword>